<dbReference type="PANTHER" id="PTHR21421:SF29">
    <property type="entry name" value="GUSTATORY RECEPTOR 5A FOR TREHALOSE-RELATED"/>
    <property type="match status" value="1"/>
</dbReference>
<feature type="transmembrane region" description="Helical" evidence="7">
    <location>
        <begin position="158"/>
        <end position="179"/>
    </location>
</feature>
<accession>X1ZH68</accession>
<feature type="transmembrane region" description="Helical" evidence="7">
    <location>
        <begin position="278"/>
        <end position="299"/>
    </location>
</feature>
<evidence type="ECO:0000256" key="6">
    <source>
        <dbReference type="SAM" id="MobiDB-lite"/>
    </source>
</evidence>
<dbReference type="GO" id="GO:0016020">
    <property type="term" value="C:membrane"/>
    <property type="evidence" value="ECO:0007669"/>
    <property type="project" value="UniProtKB-SubCell"/>
</dbReference>
<keyword evidence="9" id="KW-1185">Reference proteome</keyword>
<feature type="transmembrane region" description="Helical" evidence="7">
    <location>
        <begin position="70"/>
        <end position="88"/>
    </location>
</feature>
<evidence type="ECO:0008006" key="10">
    <source>
        <dbReference type="Google" id="ProtNLM"/>
    </source>
</evidence>
<evidence type="ECO:0000256" key="3">
    <source>
        <dbReference type="ARBA" id="ARBA00022989"/>
    </source>
</evidence>
<dbReference type="HOGENOM" id="CLU_052413_0_0_1"/>
<feature type="transmembrane region" description="Helical" evidence="7">
    <location>
        <begin position="365"/>
        <end position="384"/>
    </location>
</feature>
<evidence type="ECO:0000256" key="1">
    <source>
        <dbReference type="ARBA" id="ARBA00004141"/>
    </source>
</evidence>
<dbReference type="OrthoDB" id="6478931at2759"/>
<feature type="transmembrane region" description="Helical" evidence="7">
    <location>
        <begin position="311"/>
        <end position="336"/>
    </location>
</feature>
<comment type="subcellular location">
    <subcellularLocation>
        <location evidence="1">Membrane</location>
        <topology evidence="1">Multi-pass membrane protein</topology>
    </subcellularLocation>
</comment>
<dbReference type="EnsemblMetazoa" id="CapteT184862">
    <property type="protein sequence ID" value="CapteP184862"/>
    <property type="gene ID" value="CapteG184862"/>
</dbReference>
<reference evidence="9" key="1">
    <citation type="submission" date="2012-12" db="EMBL/GenBank/DDBJ databases">
        <authorList>
            <person name="Hellsten U."/>
            <person name="Grimwood J."/>
            <person name="Chapman J.A."/>
            <person name="Shapiro H."/>
            <person name="Aerts A."/>
            <person name="Otillar R.P."/>
            <person name="Terry A.Y."/>
            <person name="Boore J.L."/>
            <person name="Simakov O."/>
            <person name="Marletaz F."/>
            <person name="Cho S.-J."/>
            <person name="Edsinger-Gonzales E."/>
            <person name="Havlak P."/>
            <person name="Kuo D.-H."/>
            <person name="Larsson T."/>
            <person name="Lv J."/>
            <person name="Arendt D."/>
            <person name="Savage R."/>
            <person name="Osoegawa K."/>
            <person name="de Jong P."/>
            <person name="Lindberg D.R."/>
            <person name="Seaver E.C."/>
            <person name="Weisblat D.A."/>
            <person name="Putnam N.H."/>
            <person name="Grigoriev I.V."/>
            <person name="Rokhsar D.S."/>
        </authorList>
    </citation>
    <scope>NUCLEOTIDE SEQUENCE</scope>
    <source>
        <strain evidence="9">I ESC-2004</strain>
    </source>
</reference>
<sequence>MDDDRNFTSPGSERDLPENPTRMAQLSSNGLFHAMRWLFTAMKLLGMVHFDNITNGSERNPSTRWSAAKIYQVVVILLLILNQVRLLFLFNASRSLDPQLFLDVTIFCWMSMALVNAMTMYTACNCKGRLFATLTKWHSFNQQPSPEKMAYFTKKCRWYVIFGLGTIPLNIAFELYAFLTTSMLDGMHTPIKRDNDHINLIRGLYMVFHIIIVGYFSLPSVYVLFLTDVAHYELKHFNAQFRQCISKGGDFQGDLEEHRRRHLRICVFIEEAEATVSLTVGFSFLATILEILLILYDIIWWSDLREHTGMMIIFISWFTFAVLYITVMFIFCAYVNHEVLIFVSRLTGRSIGFTASSMFVIDKPVLLTIMGVIVSYFFLIIQFASDETKESANNITTSTAAALW</sequence>
<dbReference type="AlphaFoldDB" id="X1ZH68"/>
<evidence type="ECO:0000313" key="9">
    <source>
        <dbReference type="Proteomes" id="UP000014760"/>
    </source>
</evidence>
<dbReference type="GO" id="GO:0051606">
    <property type="term" value="P:detection of stimulus"/>
    <property type="evidence" value="ECO:0007669"/>
    <property type="project" value="UniProtKB-ARBA"/>
</dbReference>
<feature type="transmembrane region" description="Helical" evidence="7">
    <location>
        <begin position="100"/>
        <end position="121"/>
    </location>
</feature>
<name>X1ZH68_CAPTE</name>
<feature type="compositionally biased region" description="Basic and acidic residues" evidence="6">
    <location>
        <begin position="1"/>
        <end position="17"/>
    </location>
</feature>
<reference evidence="8" key="3">
    <citation type="submission" date="2015-06" db="UniProtKB">
        <authorList>
            <consortium name="EnsemblMetazoa"/>
        </authorList>
    </citation>
    <scope>IDENTIFICATION</scope>
</reference>
<feature type="transmembrane region" description="Helical" evidence="7">
    <location>
        <begin position="200"/>
        <end position="225"/>
    </location>
</feature>
<dbReference type="EMBL" id="AMQN01000395">
    <property type="status" value="NOT_ANNOTATED_CDS"/>
    <property type="molecule type" value="Genomic_DNA"/>
</dbReference>
<evidence type="ECO:0000256" key="7">
    <source>
        <dbReference type="SAM" id="Phobius"/>
    </source>
</evidence>
<reference evidence="9" key="2">
    <citation type="journal article" date="2013" name="Nature">
        <title>Insights into bilaterian evolution from three spiralian genomes.</title>
        <authorList>
            <person name="Simakov O."/>
            <person name="Marletaz F."/>
            <person name="Cho S.J."/>
            <person name="Edsinger-Gonzales E."/>
            <person name="Havlak P."/>
            <person name="Hellsten U."/>
            <person name="Kuo D.H."/>
            <person name="Larsson T."/>
            <person name="Lv J."/>
            <person name="Arendt D."/>
            <person name="Savage R."/>
            <person name="Osoegawa K."/>
            <person name="de Jong P."/>
            <person name="Grimwood J."/>
            <person name="Chapman J.A."/>
            <person name="Shapiro H."/>
            <person name="Aerts A."/>
            <person name="Otillar R.P."/>
            <person name="Terry A.Y."/>
            <person name="Boore J.L."/>
            <person name="Grigoriev I.V."/>
            <person name="Lindberg D.R."/>
            <person name="Seaver E.C."/>
            <person name="Weisblat D.A."/>
            <person name="Putnam N.H."/>
            <person name="Rokhsar D.S."/>
        </authorList>
    </citation>
    <scope>NUCLEOTIDE SEQUENCE</scope>
    <source>
        <strain evidence="9">I ESC-2004</strain>
    </source>
</reference>
<evidence type="ECO:0000256" key="4">
    <source>
        <dbReference type="ARBA" id="ARBA00023136"/>
    </source>
</evidence>
<dbReference type="GO" id="GO:0050909">
    <property type="term" value="P:sensory perception of taste"/>
    <property type="evidence" value="ECO:0007669"/>
    <property type="project" value="InterPro"/>
</dbReference>
<proteinExistence type="predicted"/>
<keyword evidence="4 7" id="KW-0472">Membrane</keyword>
<evidence type="ECO:0000313" key="8">
    <source>
        <dbReference type="EnsemblMetazoa" id="CapteP184862"/>
    </source>
</evidence>
<dbReference type="GO" id="GO:0038023">
    <property type="term" value="F:signaling receptor activity"/>
    <property type="evidence" value="ECO:0007669"/>
    <property type="project" value="UniProtKB-ARBA"/>
</dbReference>
<protein>
    <recommendedName>
        <fullName evidence="10">Gustatory receptor</fullName>
    </recommendedName>
</protein>
<dbReference type="Pfam" id="PF08395">
    <property type="entry name" value="7tm_7"/>
    <property type="match status" value="1"/>
</dbReference>
<dbReference type="InterPro" id="IPR013604">
    <property type="entry name" value="7TM_chemorcpt"/>
</dbReference>
<dbReference type="PANTHER" id="PTHR21421">
    <property type="entry name" value="GUSTATORY RECEPTOR"/>
    <property type="match status" value="1"/>
</dbReference>
<evidence type="ECO:0000256" key="2">
    <source>
        <dbReference type="ARBA" id="ARBA00022692"/>
    </source>
</evidence>
<keyword evidence="2 7" id="KW-0812">Transmembrane</keyword>
<keyword evidence="3 7" id="KW-1133">Transmembrane helix</keyword>
<evidence type="ECO:0000256" key="5">
    <source>
        <dbReference type="ARBA" id="ARBA00023170"/>
    </source>
</evidence>
<organism evidence="8 9">
    <name type="scientific">Capitella teleta</name>
    <name type="common">Polychaete worm</name>
    <dbReference type="NCBI Taxonomy" id="283909"/>
    <lineage>
        <taxon>Eukaryota</taxon>
        <taxon>Metazoa</taxon>
        <taxon>Spiralia</taxon>
        <taxon>Lophotrochozoa</taxon>
        <taxon>Annelida</taxon>
        <taxon>Polychaeta</taxon>
        <taxon>Sedentaria</taxon>
        <taxon>Scolecida</taxon>
        <taxon>Capitellidae</taxon>
        <taxon>Capitella</taxon>
    </lineage>
</organism>
<keyword evidence="5" id="KW-0675">Receptor</keyword>
<feature type="region of interest" description="Disordered" evidence="6">
    <location>
        <begin position="1"/>
        <end position="21"/>
    </location>
</feature>
<dbReference type="OMA" id="RVHELQM"/>
<dbReference type="Proteomes" id="UP000014760">
    <property type="component" value="Unassembled WGS sequence"/>
</dbReference>